<evidence type="ECO:0000313" key="3">
    <source>
        <dbReference type="Proteomes" id="UP000324222"/>
    </source>
</evidence>
<dbReference type="Proteomes" id="UP000324222">
    <property type="component" value="Unassembled WGS sequence"/>
</dbReference>
<feature type="region of interest" description="Disordered" evidence="1">
    <location>
        <begin position="66"/>
        <end position="92"/>
    </location>
</feature>
<sequence>MCEAPATDVRDGRRRYDSHVRNNHAQLPEHILQIPKQITAGLGIKVPSIANVSLWGIVIERCQLTQNHDSPPCGRPRHNSVVSSSLNTQKET</sequence>
<name>A0A5B7J020_PORTR</name>
<gene>
    <name evidence="2" type="ORF">E2C01_082723</name>
</gene>
<evidence type="ECO:0000256" key="1">
    <source>
        <dbReference type="SAM" id="MobiDB-lite"/>
    </source>
</evidence>
<protein>
    <submittedName>
        <fullName evidence="2">Uncharacterized protein</fullName>
    </submittedName>
</protein>
<dbReference type="EMBL" id="VSRR010075797">
    <property type="protein sequence ID" value="MPC87843.1"/>
    <property type="molecule type" value="Genomic_DNA"/>
</dbReference>
<proteinExistence type="predicted"/>
<dbReference type="AlphaFoldDB" id="A0A5B7J020"/>
<feature type="compositionally biased region" description="Polar residues" evidence="1">
    <location>
        <begin position="80"/>
        <end position="92"/>
    </location>
</feature>
<evidence type="ECO:0000313" key="2">
    <source>
        <dbReference type="EMBL" id="MPC87843.1"/>
    </source>
</evidence>
<accession>A0A5B7J020</accession>
<comment type="caution">
    <text evidence="2">The sequence shown here is derived from an EMBL/GenBank/DDBJ whole genome shotgun (WGS) entry which is preliminary data.</text>
</comment>
<keyword evidence="3" id="KW-1185">Reference proteome</keyword>
<reference evidence="2 3" key="1">
    <citation type="submission" date="2019-05" db="EMBL/GenBank/DDBJ databases">
        <title>Another draft genome of Portunus trituberculatus and its Hox gene families provides insights of decapod evolution.</title>
        <authorList>
            <person name="Jeong J.-H."/>
            <person name="Song I."/>
            <person name="Kim S."/>
            <person name="Choi T."/>
            <person name="Kim D."/>
            <person name="Ryu S."/>
            <person name="Kim W."/>
        </authorList>
    </citation>
    <scope>NUCLEOTIDE SEQUENCE [LARGE SCALE GENOMIC DNA]</scope>
    <source>
        <tissue evidence="2">Muscle</tissue>
    </source>
</reference>
<organism evidence="2 3">
    <name type="scientific">Portunus trituberculatus</name>
    <name type="common">Swimming crab</name>
    <name type="synonym">Neptunus trituberculatus</name>
    <dbReference type="NCBI Taxonomy" id="210409"/>
    <lineage>
        <taxon>Eukaryota</taxon>
        <taxon>Metazoa</taxon>
        <taxon>Ecdysozoa</taxon>
        <taxon>Arthropoda</taxon>
        <taxon>Crustacea</taxon>
        <taxon>Multicrustacea</taxon>
        <taxon>Malacostraca</taxon>
        <taxon>Eumalacostraca</taxon>
        <taxon>Eucarida</taxon>
        <taxon>Decapoda</taxon>
        <taxon>Pleocyemata</taxon>
        <taxon>Brachyura</taxon>
        <taxon>Eubrachyura</taxon>
        <taxon>Portunoidea</taxon>
        <taxon>Portunidae</taxon>
        <taxon>Portuninae</taxon>
        <taxon>Portunus</taxon>
    </lineage>
</organism>